<dbReference type="Proteomes" id="UP000240493">
    <property type="component" value="Unassembled WGS sequence"/>
</dbReference>
<evidence type="ECO:0000259" key="1">
    <source>
        <dbReference type="SMART" id="SM00954"/>
    </source>
</evidence>
<dbReference type="OrthoDB" id="4719016at2759"/>
<sequence length="679" mass="78281">MNRKSSCSSNQDRARGLLLTVAVPDGLGGKFFITRELEEGERVIESFIKEFSQHQEEWDALRTTALKIIKNGLSNLGIRARVTSRIKSVPSLRKKLRERNKRKGYVDMDSILGDQVDLVGIRISLFFPNQQPEVVQMLKNVFNYDSTRCFHRDWKPRKLQIYDKMNGEYGADHLWLRLNQDAQTPTELPKSGKHLDQRFEVQLRSLLMDVWSSMSHDLEYKSLTGTPSVAEYRLLDLLKGSVENVDIEIRQAHETQRRETEDKQLASSAELGEILSEYFRQDGSQEAPQDDIDLFITVLKGVAPTAPPQVGQGFVKCAGQLTALRDLHLKRLETDRKPLCLDGVNKLLADHTPQGLLMEVPMGDTELLFSMLKRMDANTPRELRRFMLNRDIRGRMHKDIKSWSCGVNILPPTISLYVTKRILVGMGRENLTPEAQRPLWYYTNNLISTAQKDWVDSTFFDPGDNFHSHSLSQALIWLYHVFDGSAETLRHALKPCQIERCTMIWIAVSSIACLYSLHHIAELSFFHLLPNPLELVGKRTQSMRLNSETQSHDHILDEHNSPVVKSQNQCLFEFIRQLHFIDLESCNRGVEKFSSETRERILRYWGIEIHDGVLLKMRIATWLACIKEYDLLEEFIDRKCNLAGTSRGFEIMQKLSQLATKFNNEEVKIFTDSMRRESA</sequence>
<dbReference type="EMBL" id="KZ679264">
    <property type="protein sequence ID" value="PTB39152.1"/>
    <property type="molecule type" value="Genomic_DNA"/>
</dbReference>
<keyword evidence="3" id="KW-1185">Reference proteome</keyword>
<protein>
    <recommendedName>
        <fullName evidence="1">RelA/SpoT domain-containing protein</fullName>
    </recommendedName>
</protein>
<dbReference type="AlphaFoldDB" id="A0A2T3Z2Y1"/>
<dbReference type="PANTHER" id="PTHR41773">
    <property type="entry name" value="GTP PYROPHOSPHATASE-RELATED"/>
    <property type="match status" value="1"/>
</dbReference>
<reference evidence="2 3" key="1">
    <citation type="submission" date="2016-07" db="EMBL/GenBank/DDBJ databases">
        <title>Multiple horizontal gene transfer events from other fungi enriched the ability of initially mycotrophic Trichoderma (Ascomycota) to feed on dead plant biomass.</title>
        <authorList>
            <consortium name="DOE Joint Genome Institute"/>
            <person name="Aerts A."/>
            <person name="Atanasova L."/>
            <person name="Chenthamara K."/>
            <person name="Zhang J."/>
            <person name="Grujic M."/>
            <person name="Henrissat B."/>
            <person name="Kuo A."/>
            <person name="Salamov A."/>
            <person name="Lipzen A."/>
            <person name="Labutti K."/>
            <person name="Barry K."/>
            <person name="Miao Y."/>
            <person name="Rahimi M.J."/>
            <person name="Shen Q."/>
            <person name="Grigoriev I.V."/>
            <person name="Kubicek C.P."/>
            <person name="Druzhinina I.S."/>
        </authorList>
    </citation>
    <scope>NUCLEOTIDE SEQUENCE [LARGE SCALE GENOMIC DNA]</scope>
    <source>
        <strain evidence="2 3">CBS 433.97</strain>
    </source>
</reference>
<dbReference type="STRING" id="1042311.A0A2T3Z2Y1"/>
<feature type="domain" description="RelA/SpoT" evidence="1">
    <location>
        <begin position="84"/>
        <end position="226"/>
    </location>
</feature>
<dbReference type="InterPro" id="IPR007685">
    <property type="entry name" value="RelA_SpoT"/>
</dbReference>
<dbReference type="PANTHER" id="PTHR41773:SF1">
    <property type="entry name" value="RELA_SPOT DOMAIN-CONTAINING PROTEIN"/>
    <property type="match status" value="1"/>
</dbReference>
<dbReference type="SMART" id="SM00954">
    <property type="entry name" value="RelA_SpoT"/>
    <property type="match status" value="1"/>
</dbReference>
<dbReference type="InterPro" id="IPR043519">
    <property type="entry name" value="NT_sf"/>
</dbReference>
<name>A0A2T3Z2Y1_TRIA4</name>
<dbReference type="Gene3D" id="3.30.460.10">
    <property type="entry name" value="Beta Polymerase, domain 2"/>
    <property type="match status" value="1"/>
</dbReference>
<dbReference type="GO" id="GO:0015969">
    <property type="term" value="P:guanosine tetraphosphate metabolic process"/>
    <property type="evidence" value="ECO:0007669"/>
    <property type="project" value="InterPro"/>
</dbReference>
<evidence type="ECO:0000313" key="2">
    <source>
        <dbReference type="EMBL" id="PTB39152.1"/>
    </source>
</evidence>
<dbReference type="SUPFAM" id="SSF81301">
    <property type="entry name" value="Nucleotidyltransferase"/>
    <property type="match status" value="1"/>
</dbReference>
<evidence type="ECO:0000313" key="3">
    <source>
        <dbReference type="Proteomes" id="UP000240493"/>
    </source>
</evidence>
<dbReference type="CDD" id="cd05399">
    <property type="entry name" value="NT_Rel-Spo_like"/>
    <property type="match status" value="1"/>
</dbReference>
<proteinExistence type="predicted"/>
<organism evidence="2 3">
    <name type="scientific">Trichoderma asperellum (strain ATCC 204424 / CBS 433.97 / NBRC 101777)</name>
    <dbReference type="NCBI Taxonomy" id="1042311"/>
    <lineage>
        <taxon>Eukaryota</taxon>
        <taxon>Fungi</taxon>
        <taxon>Dikarya</taxon>
        <taxon>Ascomycota</taxon>
        <taxon>Pezizomycotina</taxon>
        <taxon>Sordariomycetes</taxon>
        <taxon>Hypocreomycetidae</taxon>
        <taxon>Hypocreales</taxon>
        <taxon>Hypocreaceae</taxon>
        <taxon>Trichoderma</taxon>
    </lineage>
</organism>
<dbReference type="Pfam" id="PF04607">
    <property type="entry name" value="RelA_SpoT"/>
    <property type="match status" value="1"/>
</dbReference>
<accession>A0A2T3Z2Y1</accession>
<gene>
    <name evidence="2" type="ORF">M441DRAFT_144189</name>
</gene>